<keyword evidence="3" id="KW-1185">Reference proteome</keyword>
<sequence>MLLRAAACRPSPISFSGFRLRHVTASLPSSTWKRFEHTEPEASDAASETKAVRRHGSRTLVRRYYASPDPWAPEPAVDRTTSSGDATINESILDKTTLGPTMKKYMSQSRSKVYREATQDDGQDPFRETYGMLEKRIASKHFPSRQFTVAALGSTMMTKDHVLLQAASTYEHLNYETQRAFVILVTPAYASWITDDKFMVRFIKKLLRKRQNQKSIEVSVLSAVVDGLAPNLHNMAIGAVPVPEEGISVLDGYQHRILPGLWDSPEETDRTTNDTQSCITFDWHKIDGPTVEFTDLESSVRAFHALTTDERYKEIEVKYHKPWNECFTSAVSLRRSMDVAVVSDKKMRAVKIFGLPPRIVSHREITHIVRGGTIEKIDYEPGRSHCLVTFVEARRALEFLRWTRKNPVEFSTSDSERLTARLEPAPPFTQFIRSSLEMTARRGLQITRMPTSWSGEQLLNELSRFGTICNETIPTKAVSGGLNHLNVTMPLANTLFINGQHSTMHATQWEVKKRSSTKLKAVEKKHQVIRVDISATNNLPRIHESFPLIPLTEPRRIASGMGNIVRELDFGDQGCGPASRELEDNVDDYLEATRDNQAQDTQREPLRIWAIVIPEHLSEEFLRVTPSRPNFKRPRRLIETYLQEDSQKLLDYWMSRGATLCRVLSGGGGWGAKQGLLSLDPQTNYADVAEARFDYSLDIEGEEQDSALGKVALPGSIIQFLIPWQQRGSNIPNLLPQFLFSDTTVFGTVPSTIDSVPTDVKTDDAPETPQPKKRSRYYHGLFGAVSESGLFLNYKAKVSEVSDTADGDLLPSRIQTKLDVPYTYIAQESITNFGRITKRNKSALTALESQSFSSKGQPLPQRDPQIEIETSTPQHEKPLVRQVLSKIIKAKQNPAEGENRPSPYNVSWFTS</sequence>
<feature type="region of interest" description="Disordered" evidence="1">
    <location>
        <begin position="848"/>
        <end position="877"/>
    </location>
</feature>
<dbReference type="Proteomes" id="UP001629113">
    <property type="component" value="Unassembled WGS sequence"/>
</dbReference>
<evidence type="ECO:0000256" key="1">
    <source>
        <dbReference type="SAM" id="MobiDB-lite"/>
    </source>
</evidence>
<name>A0ABR4PN10_9HELO</name>
<organism evidence="2 3">
    <name type="scientific">Phlyctema vagabunda</name>
    <dbReference type="NCBI Taxonomy" id="108571"/>
    <lineage>
        <taxon>Eukaryota</taxon>
        <taxon>Fungi</taxon>
        <taxon>Dikarya</taxon>
        <taxon>Ascomycota</taxon>
        <taxon>Pezizomycotina</taxon>
        <taxon>Leotiomycetes</taxon>
        <taxon>Helotiales</taxon>
        <taxon>Dermateaceae</taxon>
        <taxon>Phlyctema</taxon>
    </lineage>
</organism>
<reference evidence="2 3" key="1">
    <citation type="submission" date="2024-06" db="EMBL/GenBank/DDBJ databases">
        <title>Complete genome of Phlyctema vagabunda strain 19-DSS-EL-015.</title>
        <authorList>
            <person name="Fiorenzani C."/>
        </authorList>
    </citation>
    <scope>NUCLEOTIDE SEQUENCE [LARGE SCALE GENOMIC DNA]</scope>
    <source>
        <strain evidence="2 3">19-DSS-EL-015</strain>
    </source>
</reference>
<feature type="compositionally biased region" description="Polar residues" evidence="1">
    <location>
        <begin position="902"/>
        <end position="911"/>
    </location>
</feature>
<proteinExistence type="predicted"/>
<dbReference type="EMBL" id="JBFCZG010000003">
    <property type="protein sequence ID" value="KAL3424710.1"/>
    <property type="molecule type" value="Genomic_DNA"/>
</dbReference>
<evidence type="ECO:0000313" key="3">
    <source>
        <dbReference type="Proteomes" id="UP001629113"/>
    </source>
</evidence>
<feature type="region of interest" description="Disordered" evidence="1">
    <location>
        <begin position="890"/>
        <end position="911"/>
    </location>
</feature>
<gene>
    <name evidence="2" type="ORF">PVAG01_03991</name>
</gene>
<accession>A0ABR4PN10</accession>
<protein>
    <submittedName>
        <fullName evidence="2">V-type c subunit family protein</fullName>
    </submittedName>
</protein>
<comment type="caution">
    <text evidence="2">The sequence shown here is derived from an EMBL/GenBank/DDBJ whole genome shotgun (WGS) entry which is preliminary data.</text>
</comment>
<evidence type="ECO:0000313" key="2">
    <source>
        <dbReference type="EMBL" id="KAL3424710.1"/>
    </source>
</evidence>